<dbReference type="PROSITE" id="PS01001">
    <property type="entry name" value="SDH_CYT_2"/>
    <property type="match status" value="1"/>
</dbReference>
<keyword evidence="3 8" id="KW-0812">Transmembrane</keyword>
<sequence length="175" mass="19644">MFMLRNPLLASLRSSYKPNTITNRLFSINKNLLQTPAKGQEILLKQRANRPISPHLTIYQPQITWYLSSVHRVSGVLLGAIFFGVSIAYGINKIYDFGLNDDSLVEFYKTNVPTWLDYTGKASVAYLFTFHFANGIRHLVWDKGSGFTIKGIYKGGYSVLAVCAVAGSYLFSKAF</sequence>
<dbReference type="EMBL" id="LPNN01000001">
    <property type="protein sequence ID" value="OEJ92564.1"/>
    <property type="molecule type" value="Genomic_DNA"/>
</dbReference>
<dbReference type="SUPFAM" id="SSF81343">
    <property type="entry name" value="Fumarate reductase respiratory complex transmembrane subunits"/>
    <property type="match status" value="1"/>
</dbReference>
<dbReference type="PANTHER" id="PTHR10978">
    <property type="entry name" value="SUCCINATE DEHYDROGENASE CYTOCHROME B560 SUBUNIT"/>
    <property type="match status" value="1"/>
</dbReference>
<evidence type="ECO:0000313" key="10">
    <source>
        <dbReference type="Proteomes" id="UP000095358"/>
    </source>
</evidence>
<dbReference type="GO" id="GO:0009055">
    <property type="term" value="F:electron transfer activity"/>
    <property type="evidence" value="ECO:0007669"/>
    <property type="project" value="InterPro"/>
</dbReference>
<evidence type="ECO:0000256" key="4">
    <source>
        <dbReference type="ARBA" id="ARBA00022723"/>
    </source>
</evidence>
<dbReference type="InterPro" id="IPR034804">
    <property type="entry name" value="SQR/QFR_C/D"/>
</dbReference>
<keyword evidence="4" id="KW-0479">Metal-binding</keyword>
<dbReference type="PANTHER" id="PTHR10978:SF5">
    <property type="entry name" value="SUCCINATE DEHYDROGENASE CYTOCHROME B560 SUBUNIT, MITOCHONDRIAL"/>
    <property type="match status" value="1"/>
</dbReference>
<dbReference type="STRING" id="29833.A0A1E5S0C9"/>
<dbReference type="OrthoDB" id="588261at2759"/>
<dbReference type="Pfam" id="PF01127">
    <property type="entry name" value="Sdh_cyt"/>
    <property type="match status" value="1"/>
</dbReference>
<proteinExistence type="predicted"/>
<dbReference type="InterPro" id="IPR018495">
    <property type="entry name" value="Succ_DH_cyt_bsu_CS"/>
</dbReference>
<evidence type="ECO:0000256" key="3">
    <source>
        <dbReference type="ARBA" id="ARBA00022692"/>
    </source>
</evidence>
<dbReference type="InterPro" id="IPR014314">
    <property type="entry name" value="Succ_DH_cytb556"/>
</dbReference>
<dbReference type="AlphaFoldDB" id="A0A1E5S0C9"/>
<dbReference type="Gene3D" id="1.20.1300.10">
    <property type="entry name" value="Fumarate reductase/succinate dehydrogenase, transmembrane subunit"/>
    <property type="match status" value="1"/>
</dbReference>
<dbReference type="NCBIfam" id="TIGR02970">
    <property type="entry name" value="succ_dehyd_cytB"/>
    <property type="match status" value="1"/>
</dbReference>
<dbReference type="PROSITE" id="PS01000">
    <property type="entry name" value="SDH_CYT_1"/>
    <property type="match status" value="1"/>
</dbReference>
<evidence type="ECO:0000256" key="7">
    <source>
        <dbReference type="ARBA" id="ARBA00023136"/>
    </source>
</evidence>
<accession>A0A1E5S0C9</accession>
<evidence type="ECO:0000256" key="1">
    <source>
        <dbReference type="ARBA" id="ARBA00004141"/>
    </source>
</evidence>
<evidence type="ECO:0000256" key="8">
    <source>
        <dbReference type="SAM" id="Phobius"/>
    </source>
</evidence>
<keyword evidence="2" id="KW-0349">Heme</keyword>
<dbReference type="VEuPathDB" id="FungiDB:AWRI3580_g415"/>
<comment type="subcellular location">
    <subcellularLocation>
        <location evidence="1">Membrane</location>
        <topology evidence="1">Multi-pass membrane protein</topology>
    </subcellularLocation>
</comment>
<evidence type="ECO:0000256" key="5">
    <source>
        <dbReference type="ARBA" id="ARBA00022989"/>
    </source>
</evidence>
<dbReference type="InterPro" id="IPR000701">
    <property type="entry name" value="SuccDH_FuR_B_TM-su"/>
</dbReference>
<evidence type="ECO:0000256" key="6">
    <source>
        <dbReference type="ARBA" id="ARBA00023004"/>
    </source>
</evidence>
<name>A0A1E5S0C9_HANUV</name>
<organism evidence="9 10">
    <name type="scientific">Hanseniaspora uvarum</name>
    <name type="common">Yeast</name>
    <name type="synonym">Kloeckera apiculata</name>
    <dbReference type="NCBI Taxonomy" id="29833"/>
    <lineage>
        <taxon>Eukaryota</taxon>
        <taxon>Fungi</taxon>
        <taxon>Dikarya</taxon>
        <taxon>Ascomycota</taxon>
        <taxon>Saccharomycotina</taxon>
        <taxon>Saccharomycetes</taxon>
        <taxon>Saccharomycodales</taxon>
        <taxon>Saccharomycodaceae</taxon>
        <taxon>Hanseniaspora</taxon>
    </lineage>
</organism>
<dbReference type="GO" id="GO:0031966">
    <property type="term" value="C:mitochondrial membrane"/>
    <property type="evidence" value="ECO:0007669"/>
    <property type="project" value="UniProtKB-ARBA"/>
</dbReference>
<dbReference type="CDD" id="cd03499">
    <property type="entry name" value="SQR_TypeC_SdhC"/>
    <property type="match status" value="1"/>
</dbReference>
<keyword evidence="7 8" id="KW-0472">Membrane</keyword>
<dbReference type="GO" id="GO:0006121">
    <property type="term" value="P:mitochondrial electron transport, succinate to ubiquinone"/>
    <property type="evidence" value="ECO:0007669"/>
    <property type="project" value="TreeGrafter"/>
</dbReference>
<dbReference type="GO" id="GO:0046872">
    <property type="term" value="F:metal ion binding"/>
    <property type="evidence" value="ECO:0007669"/>
    <property type="project" value="UniProtKB-KW"/>
</dbReference>
<keyword evidence="10" id="KW-1185">Reference proteome</keyword>
<protein>
    <submittedName>
        <fullName evidence="9">Mitochondrial inner membrane protein SHH3</fullName>
    </submittedName>
</protein>
<reference evidence="10" key="1">
    <citation type="journal article" date="2016" name="Genome Announc.">
        <title>Genome sequences of three species of Hanseniaspora isolated from spontaneous wine fermentations.</title>
        <authorList>
            <person name="Sternes P.R."/>
            <person name="Lee D."/>
            <person name="Kutyna D.R."/>
            <person name="Borneman A.R."/>
        </authorList>
    </citation>
    <scope>NUCLEOTIDE SEQUENCE [LARGE SCALE GENOMIC DNA]</scope>
    <source>
        <strain evidence="10">AWRI3580</strain>
    </source>
</reference>
<keyword evidence="6" id="KW-0408">Iron</keyword>
<feature type="transmembrane region" description="Helical" evidence="8">
    <location>
        <begin position="152"/>
        <end position="171"/>
    </location>
</feature>
<gene>
    <name evidence="9" type="ORF">AWRI3580_g415</name>
</gene>
<dbReference type="GO" id="GO:0006099">
    <property type="term" value="P:tricarboxylic acid cycle"/>
    <property type="evidence" value="ECO:0007669"/>
    <property type="project" value="InterPro"/>
</dbReference>
<keyword evidence="5 8" id="KW-1133">Transmembrane helix</keyword>
<evidence type="ECO:0000313" key="9">
    <source>
        <dbReference type="EMBL" id="OEJ92564.1"/>
    </source>
</evidence>
<comment type="caution">
    <text evidence="9">The sequence shown here is derived from an EMBL/GenBank/DDBJ whole genome shotgun (WGS) entry which is preliminary data.</text>
</comment>
<evidence type="ECO:0000256" key="2">
    <source>
        <dbReference type="ARBA" id="ARBA00022617"/>
    </source>
</evidence>
<feature type="transmembrane region" description="Helical" evidence="8">
    <location>
        <begin position="73"/>
        <end position="91"/>
    </location>
</feature>
<dbReference type="Proteomes" id="UP000095358">
    <property type="component" value="Unassembled WGS sequence"/>
</dbReference>